<feature type="chain" id="PRO_5047464726" description="Surface layer protein A domain-containing protein" evidence="1">
    <location>
        <begin position="23"/>
        <end position="132"/>
    </location>
</feature>
<evidence type="ECO:0000313" key="2">
    <source>
        <dbReference type="EMBL" id="MQS44218.1"/>
    </source>
</evidence>
<keyword evidence="3" id="KW-1185">Reference proteome</keyword>
<reference evidence="2 3" key="1">
    <citation type="journal article" date="2019" name="Syst. Appl. Microbiol.">
        <title>Polyphasic characterization of two novel Lactobacillus spp. isolated from blown salami packages: Description of Lactobacillus halodurans sp. nov. and Lactobacillus salsicarnum sp. nov.</title>
        <authorList>
            <person name="Schuster J.A."/>
            <person name="Klingl A."/>
            <person name="Vogel R.F."/>
            <person name="Ehrmann M.A."/>
        </authorList>
    </citation>
    <scope>NUCLEOTIDE SEQUENCE [LARGE SCALE GENOMIC DNA]</scope>
    <source>
        <strain evidence="2 3">TMW 1.2098</strain>
    </source>
</reference>
<dbReference type="RefSeq" id="WP_153494133.1">
    <property type="nucleotide sequence ID" value="NZ_VDFN01000001.1"/>
</dbReference>
<evidence type="ECO:0000313" key="3">
    <source>
        <dbReference type="Proteomes" id="UP000436655"/>
    </source>
</evidence>
<dbReference type="EMBL" id="VDFN01000001">
    <property type="protein sequence ID" value="MQS44218.1"/>
    <property type="molecule type" value="Genomic_DNA"/>
</dbReference>
<keyword evidence="1" id="KW-0732">Signal</keyword>
<evidence type="ECO:0008006" key="4">
    <source>
        <dbReference type="Google" id="ProtNLM"/>
    </source>
</evidence>
<feature type="signal peptide" evidence="1">
    <location>
        <begin position="1"/>
        <end position="22"/>
    </location>
</feature>
<sequence length="132" mass="14413">MKKLNISLLVAVIALSFGASNLAVSHASTMDTADLSYVSSISNINETKYNNEGNISNGSILRIKDDSPVYALKDGRFVLTNRVTSSGTDWSVGSTVETSAKYQYFQISNNEFVKNGINIDLIQFSTLFQTQS</sequence>
<proteinExistence type="predicted"/>
<accession>A0ABW9P4Q0</accession>
<organism evidence="2 3">
    <name type="scientific">Companilactobacillus mishanensis</name>
    <dbReference type="NCBI Taxonomy" id="2486008"/>
    <lineage>
        <taxon>Bacteria</taxon>
        <taxon>Bacillati</taxon>
        <taxon>Bacillota</taxon>
        <taxon>Bacilli</taxon>
        <taxon>Lactobacillales</taxon>
        <taxon>Lactobacillaceae</taxon>
        <taxon>Companilactobacillus</taxon>
    </lineage>
</organism>
<name>A0ABW9P4Q0_9LACO</name>
<protein>
    <recommendedName>
        <fullName evidence="4">Surface layer protein A domain-containing protein</fullName>
    </recommendedName>
</protein>
<gene>
    <name evidence="2" type="ORF">FHL03_01820</name>
</gene>
<dbReference type="Proteomes" id="UP000436655">
    <property type="component" value="Unassembled WGS sequence"/>
</dbReference>
<comment type="caution">
    <text evidence="2">The sequence shown here is derived from an EMBL/GenBank/DDBJ whole genome shotgun (WGS) entry which is preliminary data.</text>
</comment>
<evidence type="ECO:0000256" key="1">
    <source>
        <dbReference type="SAM" id="SignalP"/>
    </source>
</evidence>